<dbReference type="InterPro" id="IPR053145">
    <property type="entry name" value="AB_hydrolase_Est10"/>
</dbReference>
<dbReference type="GO" id="GO:0052689">
    <property type="term" value="F:carboxylic ester hydrolase activity"/>
    <property type="evidence" value="ECO:0007669"/>
    <property type="project" value="TreeGrafter"/>
</dbReference>
<feature type="transmembrane region" description="Helical" evidence="1">
    <location>
        <begin position="215"/>
        <end position="232"/>
    </location>
</feature>
<evidence type="ECO:0000256" key="1">
    <source>
        <dbReference type="SAM" id="Phobius"/>
    </source>
</evidence>
<proteinExistence type="predicted"/>
<feature type="transmembrane region" description="Helical" evidence="1">
    <location>
        <begin position="123"/>
        <end position="144"/>
    </location>
</feature>
<evidence type="ECO:0000313" key="5">
    <source>
        <dbReference type="Proteomes" id="UP000474175"/>
    </source>
</evidence>
<keyword evidence="5" id="KW-1185">Reference proteome</keyword>
<dbReference type="Pfam" id="PF07853">
    <property type="entry name" value="DUF1648"/>
    <property type="match status" value="1"/>
</dbReference>
<keyword evidence="1" id="KW-1133">Transmembrane helix</keyword>
<feature type="domain" description="DUF1648" evidence="2">
    <location>
        <begin position="15"/>
        <end position="60"/>
    </location>
</feature>
<dbReference type="InterPro" id="IPR012867">
    <property type="entry name" value="DUF1648"/>
</dbReference>
<name>A0A6L9LBY0_9BACT</name>
<sequence>MKANRVLRESLLVTLLASPFVFLFIVWNELPSTFPTHFSISGEPDRFGNKTEVLTVMGVITAFLYTILTVIPYIDPKKRLTAANYDRVRRSFSLLWSGFLVIMFWAIWRGISTEIVPTLTTSFVCLLFAALGNVMVSLPSNYFVGIRTPWTLDNQDNWRKTHRLAGRIWVIGGVVGFIGGLFLPEPYKVIWVLVITAIISLVPMGYSYWLYRKQLVLLVGLLLLAGMAQAQTDEPIHYAITAPAGVSLTLDGTLTLPAQAKTPMPAVLIIAGSGATDRDGNSPAPIGGFGTLKAGTYRQLADSLVKAGIAVARYDKRGSGTNIPAAIKVIKPQEHRFDYYVSDAVGFIKQLQADKRFSKVIVAGHSEGSLVGMLAAIDTKADGYISIAGAGRNIADVLKVQLQGLPDEQRQLAYRDLDSLRNGQTVQKPAQAAIMVLHPIVQPGMISWMKYDPAVEIKKFKGPVLIINGKRDTQVAASEAELLKAARPDAQLVLFDEMNHVLKNAQESQLENIKTYADPSLPLTPGVAPAIISFVKRL</sequence>
<dbReference type="PANTHER" id="PTHR43265:SF1">
    <property type="entry name" value="ESTERASE ESTD"/>
    <property type="match status" value="1"/>
</dbReference>
<comment type="caution">
    <text evidence="4">The sequence shown here is derived from an EMBL/GenBank/DDBJ whole genome shotgun (WGS) entry which is preliminary data.</text>
</comment>
<keyword evidence="1" id="KW-0812">Transmembrane</keyword>
<dbReference type="Proteomes" id="UP000474175">
    <property type="component" value="Unassembled WGS sequence"/>
</dbReference>
<protein>
    <submittedName>
        <fullName evidence="4">DUF1648 domain-containing protein</fullName>
    </submittedName>
</protein>
<dbReference type="InterPro" id="IPR029058">
    <property type="entry name" value="AB_hydrolase_fold"/>
</dbReference>
<keyword evidence="1" id="KW-0472">Membrane</keyword>
<feature type="domain" description="Serine aminopeptidase S33" evidence="3">
    <location>
        <begin position="294"/>
        <end position="503"/>
    </location>
</feature>
<feature type="transmembrane region" description="Helical" evidence="1">
    <location>
        <begin position="164"/>
        <end position="183"/>
    </location>
</feature>
<evidence type="ECO:0000313" key="4">
    <source>
        <dbReference type="EMBL" id="NDU98065.1"/>
    </source>
</evidence>
<dbReference type="Gene3D" id="3.40.50.1820">
    <property type="entry name" value="alpha/beta hydrolase"/>
    <property type="match status" value="1"/>
</dbReference>
<dbReference type="PANTHER" id="PTHR43265">
    <property type="entry name" value="ESTERASE ESTD"/>
    <property type="match status" value="1"/>
</dbReference>
<gene>
    <name evidence="4" type="ORF">GK108_24485</name>
</gene>
<evidence type="ECO:0000259" key="2">
    <source>
        <dbReference type="Pfam" id="PF07853"/>
    </source>
</evidence>
<dbReference type="Pfam" id="PF12146">
    <property type="entry name" value="Hydrolase_4"/>
    <property type="match status" value="1"/>
</dbReference>
<evidence type="ECO:0000259" key="3">
    <source>
        <dbReference type="Pfam" id="PF12146"/>
    </source>
</evidence>
<dbReference type="RefSeq" id="WP_163954151.1">
    <property type="nucleotide sequence ID" value="NZ_JAAFZH010000015.1"/>
</dbReference>
<feature type="transmembrane region" description="Helical" evidence="1">
    <location>
        <begin position="53"/>
        <end position="74"/>
    </location>
</feature>
<dbReference type="EMBL" id="JAAFZH010000015">
    <property type="protein sequence ID" value="NDU98065.1"/>
    <property type="molecule type" value="Genomic_DNA"/>
</dbReference>
<feature type="transmembrane region" description="Helical" evidence="1">
    <location>
        <begin position="189"/>
        <end position="208"/>
    </location>
</feature>
<reference evidence="4 5" key="1">
    <citation type="submission" date="2020-02" db="EMBL/GenBank/DDBJ databases">
        <title>Draft genome sequence of two Spirosoma agri KCTC 52727 and Spirosoma terrae KCTC 52035.</title>
        <authorList>
            <person name="Rojas J."/>
            <person name="Ambika Manirajan B."/>
            <person name="Suarez C."/>
            <person name="Ratering S."/>
            <person name="Schnell S."/>
        </authorList>
    </citation>
    <scope>NUCLEOTIDE SEQUENCE [LARGE SCALE GENOMIC DNA]</scope>
    <source>
        <strain evidence="4 5">KCTC 52035</strain>
    </source>
</reference>
<dbReference type="InterPro" id="IPR025962">
    <property type="entry name" value="SdpI/YhfL"/>
</dbReference>
<dbReference type="InterPro" id="IPR022742">
    <property type="entry name" value="Hydrolase_4"/>
</dbReference>
<dbReference type="AlphaFoldDB" id="A0A6L9LBY0"/>
<feature type="transmembrane region" description="Helical" evidence="1">
    <location>
        <begin position="12"/>
        <end position="30"/>
    </location>
</feature>
<feature type="transmembrane region" description="Helical" evidence="1">
    <location>
        <begin position="94"/>
        <end position="111"/>
    </location>
</feature>
<accession>A0A6L9LBY0</accession>
<organism evidence="4 5">
    <name type="scientific">Spirosoma terrae</name>
    <dbReference type="NCBI Taxonomy" id="1968276"/>
    <lineage>
        <taxon>Bacteria</taxon>
        <taxon>Pseudomonadati</taxon>
        <taxon>Bacteroidota</taxon>
        <taxon>Cytophagia</taxon>
        <taxon>Cytophagales</taxon>
        <taxon>Cytophagaceae</taxon>
        <taxon>Spirosoma</taxon>
    </lineage>
</organism>
<dbReference type="SUPFAM" id="SSF53474">
    <property type="entry name" value="alpha/beta-Hydrolases"/>
    <property type="match status" value="1"/>
</dbReference>
<dbReference type="Pfam" id="PF13630">
    <property type="entry name" value="SdpI"/>
    <property type="match status" value="1"/>
</dbReference>